<dbReference type="Proteomes" id="UP000095347">
    <property type="component" value="Unassembled WGS sequence"/>
</dbReference>
<sequence>MPQRPSPTPPSVQPDTTLPAQARLPINRCNLPAVILGSLTFQSHPQHLEIDGVRSFYADLFQALHVLDTPQQRAQKFQDYMTVKFRLSAPEDAGAAQGRGRTKADYRQMLRGWFFDADGREAAVLKSWVESRFGLLTRYHKGAIHDRAEPHFALFLQDRASGLHNTNALETQMDVLHAFCQFELAQRFAGLPHLTLYRGVNRLDAFEVLSKSDRHHQVMLFNNINSFTANRDTAGEFGDHILTVQVPVSKIVFFSGLLDGLLKGEDEYIVLGGVYAVETSTY</sequence>
<name>A0A1E5Q674_9PROT</name>
<dbReference type="RefSeq" id="WP_069958442.1">
    <property type="nucleotide sequence ID" value="NZ_MCGG01000036.1"/>
</dbReference>
<dbReference type="GO" id="GO:0030701">
    <property type="term" value="F:NAD+-dinitrogen-reductase ADP-D-ribosyltransferase activity"/>
    <property type="evidence" value="ECO:0007669"/>
    <property type="project" value="InterPro"/>
</dbReference>
<dbReference type="STRING" id="28181.BEN30_12675"/>
<dbReference type="EMBL" id="MCGG01000036">
    <property type="protein sequence ID" value="OEJ66237.1"/>
    <property type="molecule type" value="Genomic_DNA"/>
</dbReference>
<protein>
    <submittedName>
        <fullName evidence="1">NAD(+)--dinitrogen-reductase ADP-D-ribosyltransferase</fullName>
    </submittedName>
</protein>
<dbReference type="GO" id="GO:0009399">
    <property type="term" value="P:nitrogen fixation"/>
    <property type="evidence" value="ECO:0007669"/>
    <property type="project" value="InterPro"/>
</dbReference>
<dbReference type="OrthoDB" id="183043at2"/>
<comment type="caution">
    <text evidence="1">The sequence shown here is derived from an EMBL/GenBank/DDBJ whole genome shotgun (WGS) entry which is preliminary data.</text>
</comment>
<keyword evidence="2" id="KW-1185">Reference proteome</keyword>
<dbReference type="InterPro" id="IPR009953">
    <property type="entry name" value="DRA_trans"/>
</dbReference>
<reference evidence="2" key="1">
    <citation type="submission" date="2016-07" db="EMBL/GenBank/DDBJ databases">
        <authorList>
            <person name="Florea S."/>
            <person name="Webb J.S."/>
            <person name="Jaromczyk J."/>
            <person name="Schardl C.L."/>
        </authorList>
    </citation>
    <scope>NUCLEOTIDE SEQUENCE [LARGE SCALE GENOMIC DNA]</scope>
    <source>
        <strain evidence="2">MV-1</strain>
    </source>
</reference>
<gene>
    <name evidence="1" type="ORF">BEN30_12675</name>
</gene>
<evidence type="ECO:0000313" key="1">
    <source>
        <dbReference type="EMBL" id="OEJ66237.1"/>
    </source>
</evidence>
<evidence type="ECO:0000313" key="2">
    <source>
        <dbReference type="Proteomes" id="UP000095347"/>
    </source>
</evidence>
<keyword evidence="1" id="KW-0808">Transferase</keyword>
<organism evidence="1 2">
    <name type="scientific">Magnetovibrio blakemorei</name>
    <dbReference type="NCBI Taxonomy" id="28181"/>
    <lineage>
        <taxon>Bacteria</taxon>
        <taxon>Pseudomonadati</taxon>
        <taxon>Pseudomonadota</taxon>
        <taxon>Alphaproteobacteria</taxon>
        <taxon>Rhodospirillales</taxon>
        <taxon>Magnetovibrionaceae</taxon>
        <taxon>Magnetovibrio</taxon>
    </lineage>
</organism>
<accession>A0A1E5Q674</accession>
<proteinExistence type="predicted"/>
<dbReference type="AlphaFoldDB" id="A0A1E5Q674"/>
<dbReference type="Pfam" id="PF07357">
    <property type="entry name" value="DRAT"/>
    <property type="match status" value="1"/>
</dbReference>